<dbReference type="PROSITE" id="PS51192">
    <property type="entry name" value="HELICASE_ATP_BIND_1"/>
    <property type="match status" value="1"/>
</dbReference>
<evidence type="ECO:0000256" key="10">
    <source>
        <dbReference type="ARBA" id="ARBA00023204"/>
    </source>
</evidence>
<evidence type="ECO:0000256" key="3">
    <source>
        <dbReference type="ARBA" id="ARBA00022741"/>
    </source>
</evidence>
<dbReference type="Gene3D" id="2.40.50.140">
    <property type="entry name" value="Nucleic acid-binding proteins"/>
    <property type="match status" value="1"/>
</dbReference>
<feature type="domain" description="Helicase C-terminal" evidence="17">
    <location>
        <begin position="451"/>
        <end position="611"/>
    </location>
</feature>
<dbReference type="PROSITE" id="PS51194">
    <property type="entry name" value="HELICASE_CTER"/>
    <property type="match status" value="1"/>
</dbReference>
<dbReference type="GO" id="GO:0006310">
    <property type="term" value="P:DNA recombination"/>
    <property type="evidence" value="ECO:0007669"/>
    <property type="project" value="UniProtKB-UniRule"/>
</dbReference>
<evidence type="ECO:0000313" key="19">
    <source>
        <dbReference type="Proteomes" id="UP000093352"/>
    </source>
</evidence>
<keyword evidence="4 15" id="KW-0227">DNA damage</keyword>
<reference evidence="18 19" key="1">
    <citation type="journal article" date="2016" name="Genome Announc.">
        <title>Draft Genome Sequence of Criibacterium bergeronii gen. nov., sp. nov., Strain CCRI-22567T, Isolated from a Vaginal Sample from a Woman with Bacterial Vaginosis.</title>
        <authorList>
            <person name="Maheux A.F."/>
            <person name="Berube E."/>
            <person name="Boudreau D.K."/>
            <person name="Raymond F."/>
            <person name="Corbeil J."/>
            <person name="Roy P.H."/>
            <person name="Boissinot M."/>
            <person name="Omar R.F."/>
        </authorList>
    </citation>
    <scope>NUCLEOTIDE SEQUENCE [LARGE SCALE GENOMIC DNA]</scope>
    <source>
        <strain evidence="18 19">CCRI-22567</strain>
    </source>
</reference>
<dbReference type="NCBIfam" id="NF008168">
    <property type="entry name" value="PRK10917.2-2"/>
    <property type="match status" value="1"/>
</dbReference>
<comment type="similarity">
    <text evidence="1 15">Belongs to the helicase family. RecG subfamily.</text>
</comment>
<dbReference type="InterPro" id="IPR027417">
    <property type="entry name" value="P-loop_NTPase"/>
</dbReference>
<evidence type="ECO:0000259" key="16">
    <source>
        <dbReference type="PROSITE" id="PS51192"/>
    </source>
</evidence>
<feature type="domain" description="Helicase ATP-binding" evidence="16">
    <location>
        <begin position="272"/>
        <end position="432"/>
    </location>
</feature>
<dbReference type="SMART" id="SM00487">
    <property type="entry name" value="DEXDc"/>
    <property type="match status" value="1"/>
</dbReference>
<evidence type="ECO:0000256" key="7">
    <source>
        <dbReference type="ARBA" id="ARBA00022840"/>
    </source>
</evidence>
<dbReference type="EC" id="5.6.2.4" evidence="13 15"/>
<dbReference type="Pfam" id="PF00271">
    <property type="entry name" value="Helicase_C"/>
    <property type="match status" value="1"/>
</dbReference>
<dbReference type="InterPro" id="IPR014001">
    <property type="entry name" value="Helicase_ATP-bd"/>
</dbReference>
<keyword evidence="6 15" id="KW-0347">Helicase</keyword>
<protein>
    <recommendedName>
        <fullName evidence="2 15">ATP-dependent DNA helicase RecG</fullName>
        <ecNumber evidence="13 15">5.6.2.4</ecNumber>
    </recommendedName>
</protein>
<evidence type="ECO:0000256" key="6">
    <source>
        <dbReference type="ARBA" id="ARBA00022806"/>
    </source>
</evidence>
<comment type="catalytic activity">
    <reaction evidence="12 15">
        <text>Couples ATP hydrolysis with the unwinding of duplex DNA by translocating in the 3'-5' direction.</text>
        <dbReference type="EC" id="5.6.2.4"/>
    </reaction>
</comment>
<proteinExistence type="inferred from homology"/>
<dbReference type="RefSeq" id="WP_068913437.1">
    <property type="nucleotide sequence ID" value="NZ_MBEW02000008.1"/>
</dbReference>
<dbReference type="SUPFAM" id="SSF52540">
    <property type="entry name" value="P-loop containing nucleoside triphosphate hydrolases"/>
    <property type="match status" value="2"/>
</dbReference>
<dbReference type="PANTHER" id="PTHR47964:SF1">
    <property type="entry name" value="ATP-DEPENDENT DNA HELICASE HOMOLOG RECG, CHLOROPLASTIC"/>
    <property type="match status" value="1"/>
</dbReference>
<dbReference type="InterPro" id="IPR011545">
    <property type="entry name" value="DEAD/DEAH_box_helicase_dom"/>
</dbReference>
<dbReference type="InterPro" id="IPR004609">
    <property type="entry name" value="ATP-dep_DNA_helicase_RecG"/>
</dbReference>
<keyword evidence="19" id="KW-1185">Reference proteome</keyword>
<dbReference type="GO" id="GO:0006281">
    <property type="term" value="P:DNA repair"/>
    <property type="evidence" value="ECO:0007669"/>
    <property type="project" value="UniProtKB-UniRule"/>
</dbReference>
<evidence type="ECO:0000256" key="5">
    <source>
        <dbReference type="ARBA" id="ARBA00022801"/>
    </source>
</evidence>
<evidence type="ECO:0000256" key="8">
    <source>
        <dbReference type="ARBA" id="ARBA00023125"/>
    </source>
</evidence>
<dbReference type="InterPro" id="IPR001650">
    <property type="entry name" value="Helicase_C-like"/>
</dbReference>
<evidence type="ECO:0000256" key="9">
    <source>
        <dbReference type="ARBA" id="ARBA00023172"/>
    </source>
</evidence>
<dbReference type="Proteomes" id="UP000093352">
    <property type="component" value="Unassembled WGS sequence"/>
</dbReference>
<evidence type="ECO:0000313" key="18">
    <source>
        <dbReference type="EMBL" id="RDY21333.1"/>
    </source>
</evidence>
<evidence type="ECO:0000256" key="4">
    <source>
        <dbReference type="ARBA" id="ARBA00022763"/>
    </source>
</evidence>
<dbReference type="AlphaFoldDB" id="A0A371ILH4"/>
<keyword evidence="11" id="KW-0413">Isomerase</keyword>
<keyword evidence="10 15" id="KW-0234">DNA repair</keyword>
<dbReference type="Pfam" id="PF17191">
    <property type="entry name" value="RecG_wedge"/>
    <property type="match status" value="1"/>
</dbReference>
<dbReference type="InterPro" id="IPR047112">
    <property type="entry name" value="RecG/Mfd"/>
</dbReference>
<evidence type="ECO:0000259" key="17">
    <source>
        <dbReference type="PROSITE" id="PS51194"/>
    </source>
</evidence>
<keyword evidence="7 15" id="KW-0067">ATP-binding</keyword>
<keyword evidence="8" id="KW-0238">DNA-binding</keyword>
<dbReference type="Pfam" id="PF19833">
    <property type="entry name" value="RecG_dom3_C"/>
    <property type="match status" value="1"/>
</dbReference>
<dbReference type="GO" id="GO:0043138">
    <property type="term" value="F:3'-5' DNA helicase activity"/>
    <property type="evidence" value="ECO:0007669"/>
    <property type="project" value="UniProtKB-EC"/>
</dbReference>
<keyword evidence="5 15" id="KW-0378">Hydrolase</keyword>
<comment type="caution">
    <text evidence="18">The sequence shown here is derived from an EMBL/GenBank/DDBJ whole genome shotgun (WGS) entry which is preliminary data.</text>
</comment>
<accession>A0A371ILH4</accession>
<name>A0A371ILH4_9FIRM</name>
<dbReference type="GO" id="GO:0005524">
    <property type="term" value="F:ATP binding"/>
    <property type="evidence" value="ECO:0007669"/>
    <property type="project" value="UniProtKB-KW"/>
</dbReference>
<evidence type="ECO:0000256" key="14">
    <source>
        <dbReference type="ARBA" id="ARBA00048988"/>
    </source>
</evidence>
<comment type="function">
    <text evidence="15">Plays a critical role in recombination and DNA repair. Helps process Holliday junction intermediates to mature products by catalyzing branch migration. Has replication fork regression activity, unwinds stalled or blocked replication forks to make a HJ that can be resolved. Has a DNA unwinding activity characteristic of a DNA helicase with 3'-5' polarity.</text>
</comment>
<comment type="catalytic activity">
    <reaction evidence="14 15">
        <text>ATP + H2O = ADP + phosphate + H(+)</text>
        <dbReference type="Rhea" id="RHEA:13065"/>
        <dbReference type="ChEBI" id="CHEBI:15377"/>
        <dbReference type="ChEBI" id="CHEBI:15378"/>
        <dbReference type="ChEBI" id="CHEBI:30616"/>
        <dbReference type="ChEBI" id="CHEBI:43474"/>
        <dbReference type="ChEBI" id="CHEBI:456216"/>
        <dbReference type="EC" id="5.6.2.4"/>
    </reaction>
</comment>
<dbReference type="PANTHER" id="PTHR47964">
    <property type="entry name" value="ATP-DEPENDENT DNA HELICASE HOMOLOG RECG, CHLOROPLASTIC"/>
    <property type="match status" value="1"/>
</dbReference>
<evidence type="ECO:0000256" key="13">
    <source>
        <dbReference type="ARBA" id="ARBA00034808"/>
    </source>
</evidence>
<evidence type="ECO:0000256" key="1">
    <source>
        <dbReference type="ARBA" id="ARBA00007504"/>
    </source>
</evidence>
<keyword evidence="9 15" id="KW-0233">DNA recombination</keyword>
<evidence type="ECO:0000256" key="15">
    <source>
        <dbReference type="RuleBase" id="RU363016"/>
    </source>
</evidence>
<dbReference type="Pfam" id="PF00270">
    <property type="entry name" value="DEAD"/>
    <property type="match status" value="1"/>
</dbReference>
<dbReference type="EMBL" id="MBEW02000008">
    <property type="protein sequence ID" value="RDY21333.1"/>
    <property type="molecule type" value="Genomic_DNA"/>
</dbReference>
<dbReference type="InterPro" id="IPR045562">
    <property type="entry name" value="RecG_dom3_C"/>
</dbReference>
<dbReference type="InterPro" id="IPR012340">
    <property type="entry name" value="NA-bd_OB-fold"/>
</dbReference>
<organism evidence="18 19">
    <name type="scientific">Criibacterium bergeronii</name>
    <dbReference type="NCBI Taxonomy" id="1871336"/>
    <lineage>
        <taxon>Bacteria</taxon>
        <taxon>Bacillati</taxon>
        <taxon>Bacillota</taxon>
        <taxon>Clostridia</taxon>
        <taxon>Peptostreptococcales</taxon>
        <taxon>Filifactoraceae</taxon>
        <taxon>Criibacterium</taxon>
    </lineage>
</organism>
<evidence type="ECO:0000256" key="2">
    <source>
        <dbReference type="ARBA" id="ARBA00017846"/>
    </source>
</evidence>
<dbReference type="STRING" id="1871336.BBG48_10545"/>
<dbReference type="CDD" id="cd17992">
    <property type="entry name" value="DEXHc_RecG"/>
    <property type="match status" value="1"/>
</dbReference>
<dbReference type="SUPFAM" id="SSF50249">
    <property type="entry name" value="Nucleic acid-binding proteins"/>
    <property type="match status" value="1"/>
</dbReference>
<dbReference type="CDD" id="cd04488">
    <property type="entry name" value="RecG_wedge_OBF"/>
    <property type="match status" value="1"/>
</dbReference>
<dbReference type="GO" id="GO:0003677">
    <property type="term" value="F:DNA binding"/>
    <property type="evidence" value="ECO:0007669"/>
    <property type="project" value="UniProtKB-KW"/>
</dbReference>
<sequence length="674" mass="77154">MQLEESIINIPKIGTKKQSALNNLGLFTIYDLLTFYPRRYEDRSVFKKVRDINEGDKISVKAQIVRRETIFLRGNKKTILKIYVKDETGHALIKIFNNRFILTELIEGRTIYFYGKAAFQSGMLEFNAPEIEFDEAKHKIGHIFPIYNLTRGITNTDIINSLGYALNDVDLNALEYLSEEKLNRYKLISMQQAIKNIHFPENLDLLKRSRYRCIFSEFFEIEAFLSISKLEIATEQGIKFKNYKEKISEFINNFPFKLTQAQEKVVNELLSDMNSQKPMNRLIQGDVGSGKTIVSFICVLNSFLNGYQSVLMVPTEVLAMQHYNNALEVFKNTDVKVGLLTGSTKKKNQLLSDIADSKLDLIIGTHALIQDKVDFSNLGLIITDEQHRFGVNQKRVLEQKLSIVPDKIVMSATPIPRTLSLVLYKDLDISVIDELPKDRLPVITKAVKKDKESKIFDFIEEKLKNNLQTYIVCPFVEENEQMDIASVEEVFDRVRARFEPKFSVGILHGKMKGTQKEKVLLEFEQNKINILVSTTVIEVGINVPNATTMLIYDSQRFGLSQLHQLRGRVGRGADQSYCILLYDQLSQISKERLNVIISSNDGFEIAKKDLKLRGAGDIFGVKQHGLPEFKIADLIKNYDILKFAQDCIEEITSKNDIETLKKISQKINLKINAN</sequence>
<dbReference type="GO" id="GO:0016887">
    <property type="term" value="F:ATP hydrolysis activity"/>
    <property type="evidence" value="ECO:0007669"/>
    <property type="project" value="RHEA"/>
</dbReference>
<gene>
    <name evidence="18" type="ORF">BBG48_005235</name>
</gene>
<dbReference type="SMART" id="SM00490">
    <property type="entry name" value="HELICc"/>
    <property type="match status" value="1"/>
</dbReference>
<dbReference type="NCBIfam" id="TIGR00643">
    <property type="entry name" value="recG"/>
    <property type="match status" value="1"/>
</dbReference>
<evidence type="ECO:0000256" key="11">
    <source>
        <dbReference type="ARBA" id="ARBA00023235"/>
    </source>
</evidence>
<dbReference type="Gene3D" id="3.40.50.300">
    <property type="entry name" value="P-loop containing nucleotide triphosphate hydrolases"/>
    <property type="match status" value="2"/>
</dbReference>
<dbReference type="InterPro" id="IPR033454">
    <property type="entry name" value="RecG_wedge"/>
</dbReference>
<keyword evidence="3 15" id="KW-0547">Nucleotide-binding</keyword>
<evidence type="ECO:0000256" key="12">
    <source>
        <dbReference type="ARBA" id="ARBA00034617"/>
    </source>
</evidence>
<dbReference type="NCBIfam" id="NF008165">
    <property type="entry name" value="PRK10917.1-3"/>
    <property type="match status" value="1"/>
</dbReference>